<dbReference type="InterPro" id="IPR029063">
    <property type="entry name" value="SAM-dependent_MTases_sf"/>
</dbReference>
<feature type="domain" description="PUA" evidence="9">
    <location>
        <begin position="2"/>
        <end position="85"/>
    </location>
</feature>
<dbReference type="CDD" id="cd11572">
    <property type="entry name" value="RlmI_M_like"/>
    <property type="match status" value="1"/>
</dbReference>
<accession>A0A1J5QD91</accession>
<comment type="similarity">
    <text evidence="8">Belongs to the methyltransferase superfamily. RlmI family.</text>
</comment>
<dbReference type="PROSITE" id="PS50890">
    <property type="entry name" value="PUA"/>
    <property type="match status" value="1"/>
</dbReference>
<dbReference type="InterPro" id="IPR036974">
    <property type="entry name" value="PUA_sf"/>
</dbReference>
<keyword evidence="6" id="KW-0949">S-adenosyl-L-methionine</keyword>
<dbReference type="Gene3D" id="3.40.50.150">
    <property type="entry name" value="Vaccinia Virus protein VP39"/>
    <property type="match status" value="1"/>
</dbReference>
<keyword evidence="3" id="KW-0698">rRNA processing</keyword>
<dbReference type="GO" id="GO:0008168">
    <property type="term" value="F:methyltransferase activity"/>
    <property type="evidence" value="ECO:0007669"/>
    <property type="project" value="UniProtKB-KW"/>
</dbReference>
<dbReference type="GO" id="GO:0003723">
    <property type="term" value="F:RNA binding"/>
    <property type="evidence" value="ECO:0007669"/>
    <property type="project" value="UniProtKB-KW"/>
</dbReference>
<dbReference type="InterPro" id="IPR015947">
    <property type="entry name" value="PUA-like_sf"/>
</dbReference>
<evidence type="ECO:0000256" key="4">
    <source>
        <dbReference type="ARBA" id="ARBA00022603"/>
    </source>
</evidence>
<proteinExistence type="inferred from homology"/>
<protein>
    <submittedName>
        <fullName evidence="10">Ribosomal RNA large subunit methyltransferase I</fullName>
        <ecNumber evidence="10">2.1.1.191</ecNumber>
    </submittedName>
</protein>
<dbReference type="EC" id="2.1.1.191" evidence="10"/>
<evidence type="ECO:0000259" key="9">
    <source>
        <dbReference type="SMART" id="SM00359"/>
    </source>
</evidence>
<reference evidence="10" key="1">
    <citation type="submission" date="2016-10" db="EMBL/GenBank/DDBJ databases">
        <title>Sequence of Gallionella enrichment culture.</title>
        <authorList>
            <person name="Poehlein A."/>
            <person name="Muehling M."/>
            <person name="Daniel R."/>
        </authorList>
    </citation>
    <scope>NUCLEOTIDE SEQUENCE</scope>
</reference>
<comment type="subcellular location">
    <subcellularLocation>
        <location evidence="1">Cytoplasm</location>
    </subcellularLocation>
</comment>
<dbReference type="AlphaFoldDB" id="A0A1J5QD91"/>
<comment type="caution">
    <text evidence="10">The sequence shown here is derived from an EMBL/GenBank/DDBJ whole genome shotgun (WGS) entry which is preliminary data.</text>
</comment>
<dbReference type="EMBL" id="MLJW01000960">
    <property type="protein sequence ID" value="OIQ81162.1"/>
    <property type="molecule type" value="Genomic_DNA"/>
</dbReference>
<dbReference type="InterPro" id="IPR002478">
    <property type="entry name" value="PUA"/>
</dbReference>
<evidence type="ECO:0000256" key="8">
    <source>
        <dbReference type="ARBA" id="ARBA00038091"/>
    </source>
</evidence>
<organism evidence="10">
    <name type="scientific">mine drainage metagenome</name>
    <dbReference type="NCBI Taxonomy" id="410659"/>
    <lineage>
        <taxon>unclassified sequences</taxon>
        <taxon>metagenomes</taxon>
        <taxon>ecological metagenomes</taxon>
    </lineage>
</organism>
<dbReference type="SMART" id="SM00359">
    <property type="entry name" value="PUA"/>
    <property type="match status" value="1"/>
</dbReference>
<evidence type="ECO:0000256" key="6">
    <source>
        <dbReference type="ARBA" id="ARBA00022691"/>
    </source>
</evidence>
<dbReference type="CDD" id="cd02440">
    <property type="entry name" value="AdoMet_MTases"/>
    <property type="match status" value="1"/>
</dbReference>
<dbReference type="Pfam" id="PF10672">
    <property type="entry name" value="Methyltrans_SAM"/>
    <property type="match status" value="1"/>
</dbReference>
<dbReference type="SUPFAM" id="SSF88697">
    <property type="entry name" value="PUA domain-like"/>
    <property type="match status" value="1"/>
</dbReference>
<gene>
    <name evidence="10" type="primary">rlmI_9</name>
    <name evidence="10" type="ORF">GALL_370660</name>
</gene>
<dbReference type="GO" id="GO:0006364">
    <property type="term" value="P:rRNA processing"/>
    <property type="evidence" value="ECO:0007669"/>
    <property type="project" value="UniProtKB-KW"/>
</dbReference>
<evidence type="ECO:0000256" key="3">
    <source>
        <dbReference type="ARBA" id="ARBA00022552"/>
    </source>
</evidence>
<keyword evidence="7" id="KW-0694">RNA-binding</keyword>
<dbReference type="GO" id="GO:0032259">
    <property type="term" value="P:methylation"/>
    <property type="evidence" value="ECO:0007669"/>
    <property type="project" value="UniProtKB-KW"/>
</dbReference>
<sequence>MKTIRLHKGKERALARRHPWIFEGAIERGGADFGETVRVEAADGRFLAWAAYSPKSRIRLRVWSFDAEQRIDRDFFRARLAAAIERRRTAGLDLRAARLVYGESDGLPGCVVDRYDDIVVLQALAAGVERHKALLVQLLVELLPGVRVYERSDVGVRALEGLEETSGWLHGDGDTTAAIDEHGMQLRLDVASGHKTGFYLDQRDNRARLRELVRAQGLARVLNCYGYTGGFTLAALAGGAERVVTVDSSAPALQLAAEHVRANGFDAARSTLLDADVNATLRAYARDGERFDAIVLDPPKLAPSAAAAPRAARAYKDINRLALGLLRPGGWLLTFSCSGGIDAPLFQSIVAGAAVDAGVDADLVARLGAGIDHPLLLSFPEGEYLKGLLLRVH</sequence>
<evidence type="ECO:0000256" key="1">
    <source>
        <dbReference type="ARBA" id="ARBA00004496"/>
    </source>
</evidence>
<dbReference type="Pfam" id="PF17785">
    <property type="entry name" value="PUA_3"/>
    <property type="match status" value="1"/>
</dbReference>
<dbReference type="CDD" id="cd21153">
    <property type="entry name" value="PUA_RlmI"/>
    <property type="match status" value="1"/>
</dbReference>
<keyword evidence="2" id="KW-0963">Cytoplasm</keyword>
<dbReference type="SUPFAM" id="SSF53335">
    <property type="entry name" value="S-adenosyl-L-methionine-dependent methyltransferases"/>
    <property type="match status" value="1"/>
</dbReference>
<dbReference type="PANTHER" id="PTHR42873">
    <property type="entry name" value="RIBOSOMAL RNA LARGE SUBUNIT METHYLTRANSFERASE"/>
    <property type="match status" value="1"/>
</dbReference>
<keyword evidence="5 10" id="KW-0808">Transferase</keyword>
<dbReference type="Gene3D" id="3.30.750.80">
    <property type="entry name" value="RNA methyltransferase domain (HRMD) like"/>
    <property type="match status" value="1"/>
</dbReference>
<dbReference type="GO" id="GO:0005737">
    <property type="term" value="C:cytoplasm"/>
    <property type="evidence" value="ECO:0007669"/>
    <property type="project" value="UniProtKB-SubCell"/>
</dbReference>
<evidence type="ECO:0000313" key="10">
    <source>
        <dbReference type="EMBL" id="OIQ81162.1"/>
    </source>
</evidence>
<keyword evidence="4 10" id="KW-0489">Methyltransferase</keyword>
<dbReference type="InterPro" id="IPR019614">
    <property type="entry name" value="SAM-dep_methyl-trfase"/>
</dbReference>
<dbReference type="Gene3D" id="2.30.130.10">
    <property type="entry name" value="PUA domain"/>
    <property type="match status" value="1"/>
</dbReference>
<evidence type="ECO:0000256" key="5">
    <source>
        <dbReference type="ARBA" id="ARBA00022679"/>
    </source>
</evidence>
<dbReference type="PANTHER" id="PTHR42873:SF1">
    <property type="entry name" value="S-ADENOSYLMETHIONINE-DEPENDENT METHYLTRANSFERASE DOMAIN-CONTAINING PROTEIN"/>
    <property type="match status" value="1"/>
</dbReference>
<dbReference type="InterPro" id="IPR041532">
    <property type="entry name" value="RlmI-like_PUA"/>
</dbReference>
<evidence type="ECO:0000256" key="7">
    <source>
        <dbReference type="ARBA" id="ARBA00022884"/>
    </source>
</evidence>
<name>A0A1J5QD91_9ZZZZ</name>
<evidence type="ECO:0000256" key="2">
    <source>
        <dbReference type="ARBA" id="ARBA00022490"/>
    </source>
</evidence>